<name>A0A0C2N1G0_THEKT</name>
<gene>
    <name evidence="1" type="ORF">RF11_01639</name>
</gene>
<dbReference type="Proteomes" id="UP000031668">
    <property type="component" value="Unassembled WGS sequence"/>
</dbReference>
<comment type="caution">
    <text evidence="1">The sequence shown here is derived from an EMBL/GenBank/DDBJ whole genome shotgun (WGS) entry which is preliminary data.</text>
</comment>
<proteinExistence type="predicted"/>
<dbReference type="EMBL" id="JWZT01002159">
    <property type="protein sequence ID" value="KII70185.1"/>
    <property type="molecule type" value="Genomic_DNA"/>
</dbReference>
<evidence type="ECO:0000313" key="1">
    <source>
        <dbReference type="EMBL" id="KII70185.1"/>
    </source>
</evidence>
<dbReference type="AlphaFoldDB" id="A0A0C2N1G0"/>
<sequence>MHLLFGLQCKGYTYHYSARVNTFFTTVFGGVQTCTGTLLNELYIDRNYDVVHTPICAAQTRAAQDSHLLNIHPTTLPSRATVAKRHSFAGKKRVHTLMQIHYESSWYYLYSHPTNGVDNNCLTSNMKLLNRVAYMKRDIIHDEKTSIESTTFQMIHHLANLTFEAIFIA</sequence>
<keyword evidence="2" id="KW-1185">Reference proteome</keyword>
<protein>
    <submittedName>
        <fullName evidence="1">Uncharacterized protein</fullName>
    </submittedName>
</protein>
<reference evidence="1 2" key="1">
    <citation type="journal article" date="2014" name="Genome Biol. Evol.">
        <title>The genome of the myxosporean Thelohanellus kitauei shows adaptations to nutrient acquisition within its fish host.</title>
        <authorList>
            <person name="Yang Y."/>
            <person name="Xiong J."/>
            <person name="Zhou Z."/>
            <person name="Huo F."/>
            <person name="Miao W."/>
            <person name="Ran C."/>
            <person name="Liu Y."/>
            <person name="Zhang J."/>
            <person name="Feng J."/>
            <person name="Wang M."/>
            <person name="Wang M."/>
            <person name="Wang L."/>
            <person name="Yao B."/>
        </authorList>
    </citation>
    <scope>NUCLEOTIDE SEQUENCE [LARGE SCALE GENOMIC DNA]</scope>
    <source>
        <strain evidence="1">Wuqing</strain>
    </source>
</reference>
<organism evidence="1 2">
    <name type="scientific">Thelohanellus kitauei</name>
    <name type="common">Myxosporean</name>
    <dbReference type="NCBI Taxonomy" id="669202"/>
    <lineage>
        <taxon>Eukaryota</taxon>
        <taxon>Metazoa</taxon>
        <taxon>Cnidaria</taxon>
        <taxon>Myxozoa</taxon>
        <taxon>Myxosporea</taxon>
        <taxon>Bivalvulida</taxon>
        <taxon>Platysporina</taxon>
        <taxon>Myxobolidae</taxon>
        <taxon>Thelohanellus</taxon>
    </lineage>
</organism>
<evidence type="ECO:0000313" key="2">
    <source>
        <dbReference type="Proteomes" id="UP000031668"/>
    </source>
</evidence>
<accession>A0A0C2N1G0</accession>